<dbReference type="AlphaFoldDB" id="A0AA39GR10"/>
<evidence type="ECO:0008006" key="4">
    <source>
        <dbReference type="Google" id="ProtNLM"/>
    </source>
</evidence>
<keyword evidence="1" id="KW-1133">Transmembrane helix</keyword>
<evidence type="ECO:0000313" key="2">
    <source>
        <dbReference type="EMBL" id="KAK0390984.1"/>
    </source>
</evidence>
<evidence type="ECO:0000256" key="1">
    <source>
        <dbReference type="SAM" id="Phobius"/>
    </source>
</evidence>
<dbReference type="Proteomes" id="UP001175261">
    <property type="component" value="Unassembled WGS sequence"/>
</dbReference>
<dbReference type="Gene3D" id="3.90.550.50">
    <property type="match status" value="1"/>
</dbReference>
<organism evidence="2 3">
    <name type="scientific">Sarocladium strictum</name>
    <name type="common">Black bundle disease fungus</name>
    <name type="synonym">Acremonium strictum</name>
    <dbReference type="NCBI Taxonomy" id="5046"/>
    <lineage>
        <taxon>Eukaryota</taxon>
        <taxon>Fungi</taxon>
        <taxon>Dikarya</taxon>
        <taxon>Ascomycota</taxon>
        <taxon>Pezizomycotina</taxon>
        <taxon>Sordariomycetes</taxon>
        <taxon>Hypocreomycetidae</taxon>
        <taxon>Hypocreales</taxon>
        <taxon>Sarocladiaceae</taxon>
        <taxon>Sarocladium</taxon>
    </lineage>
</organism>
<keyword evidence="1" id="KW-0472">Membrane</keyword>
<name>A0AA39GR10_SARSR</name>
<sequence>MFLLTHTPNKLTSRLLNAILTLLFLTVLIHCLRLSQQPRLHKAVEVEIDLLPDGSGTPESKYLNRLARDFGLTKHVHWQSWRIRPTGEMNRWSTLTEVNLNFGSKHRKVVEVGDKNPEHANTRMRMDLPVHASPAAGRTDGADFLFGVATTFERISANRYDMVRTWSRWLTDGRRNDNGATLIVMLTEATESQVNDVDIRLQSYGIDAYVTATDEPMSSARQHQELAQILSNFQPQLAADGQMKRWFGLIEDNVFFPSLIALRERLFDYNSEKEHYIGLPSERADWDEGKRISYGGGVVFFTRTALITLNNQPCGNENQKGGAFKGKRWDVQLQQCFFRHTNMKMHVLPGFYSPLDDEERTHGKDIGVYETGARPMLLHDATGRHGLNLGKAHLVTEACGKSCFMQRYAFHDNWILVNGISISHYPQGVKKEPHPPPPETPVAAASGKILIEQGGGSGGGMAGDEAAMMLRPKKGHREVWKLIDSSIGAEGMIYQAYLKRADKGSEDLDSVIVLLWEPAAF</sequence>
<keyword evidence="3" id="KW-1185">Reference proteome</keyword>
<protein>
    <recommendedName>
        <fullName evidence="4">Glycosyltransferase family 31 protein</fullName>
    </recommendedName>
</protein>
<feature type="transmembrane region" description="Helical" evidence="1">
    <location>
        <begin position="15"/>
        <end position="32"/>
    </location>
</feature>
<keyword evidence="1" id="KW-0812">Transmembrane</keyword>
<accession>A0AA39GR10</accession>
<proteinExistence type="predicted"/>
<comment type="caution">
    <text evidence="2">The sequence shown here is derived from an EMBL/GenBank/DDBJ whole genome shotgun (WGS) entry which is preliminary data.</text>
</comment>
<evidence type="ECO:0000313" key="3">
    <source>
        <dbReference type="Proteomes" id="UP001175261"/>
    </source>
</evidence>
<dbReference type="EMBL" id="JAPDFR010000001">
    <property type="protein sequence ID" value="KAK0390984.1"/>
    <property type="molecule type" value="Genomic_DNA"/>
</dbReference>
<reference evidence="2" key="1">
    <citation type="submission" date="2022-10" db="EMBL/GenBank/DDBJ databases">
        <title>Determination and structural analysis of whole genome sequence of Sarocladium strictum F4-1.</title>
        <authorList>
            <person name="Hu L."/>
            <person name="Jiang Y."/>
        </authorList>
    </citation>
    <scope>NUCLEOTIDE SEQUENCE</scope>
    <source>
        <strain evidence="2">F4-1</strain>
    </source>
</reference>
<gene>
    <name evidence="2" type="ORF">NLU13_0486</name>
</gene>